<dbReference type="EMBL" id="JACHFD010000020">
    <property type="protein sequence ID" value="MBB5353123.1"/>
    <property type="molecule type" value="Genomic_DNA"/>
</dbReference>
<feature type="compositionally biased region" description="Acidic residues" evidence="4">
    <location>
        <begin position="557"/>
        <end position="571"/>
    </location>
</feature>
<dbReference type="InterPro" id="IPR055372">
    <property type="entry name" value="CBM96"/>
</dbReference>
<feature type="compositionally biased region" description="Acidic residues" evidence="4">
    <location>
        <begin position="504"/>
        <end position="536"/>
    </location>
</feature>
<feature type="region of interest" description="Disordered" evidence="4">
    <location>
        <begin position="448"/>
        <end position="485"/>
    </location>
</feature>
<accession>A0A840V653</accession>
<feature type="compositionally biased region" description="Acidic residues" evidence="4">
    <location>
        <begin position="316"/>
        <end position="331"/>
    </location>
</feature>
<keyword evidence="3 5" id="KW-0732">Signal</keyword>
<feature type="region of interest" description="Disordered" evidence="4">
    <location>
        <begin position="246"/>
        <end position="279"/>
    </location>
</feature>
<comment type="subcellular location">
    <subcellularLocation>
        <location evidence="1">Secreted</location>
    </subcellularLocation>
</comment>
<feature type="signal peptide" evidence="5">
    <location>
        <begin position="1"/>
        <end position="24"/>
    </location>
</feature>
<feature type="region of interest" description="Disordered" evidence="4">
    <location>
        <begin position="498"/>
        <end position="585"/>
    </location>
</feature>
<evidence type="ECO:0000256" key="5">
    <source>
        <dbReference type="SAM" id="SignalP"/>
    </source>
</evidence>
<evidence type="ECO:0000313" key="8">
    <source>
        <dbReference type="Proteomes" id="UP000557717"/>
    </source>
</evidence>
<dbReference type="Proteomes" id="UP000557717">
    <property type="component" value="Unassembled WGS sequence"/>
</dbReference>
<evidence type="ECO:0000256" key="2">
    <source>
        <dbReference type="ARBA" id="ARBA00022525"/>
    </source>
</evidence>
<dbReference type="AlphaFoldDB" id="A0A840V653"/>
<name>A0A840V653_9BACT</name>
<feature type="compositionally biased region" description="Acidic residues" evidence="4">
    <location>
        <begin position="254"/>
        <end position="269"/>
    </location>
</feature>
<feature type="region of interest" description="Disordered" evidence="4">
    <location>
        <begin position="604"/>
        <end position="645"/>
    </location>
</feature>
<feature type="chain" id="PRO_5032773300" description="Carbohydrate-binding module family 96 domain-containing protein" evidence="5">
    <location>
        <begin position="25"/>
        <end position="1029"/>
    </location>
</feature>
<sequence>MKHPNSTMAVVLPALYLLSCPGHAAVSVPTSYGSGADTYLSNDSNSGPTVVHGNGTLNLRYWEATRSRQVLLRYDLGGLEAAADRTSATLSLTFTRSNRGRTVKIYGLRDESLDSWDEATTSYSNAPGALTAATGLFSYDLYDGTTNPSGAWELLGTFVVSNGAVPYKDTSNVDTLPLDSFLASDTNNLISFLVVWDGDNAPDWDIASKENATTTYHPLINLPNATAGDSDGDGLADQWEIDHFGDITSYSGTDDPDSDTYDNEAEETAASDPNDPFSIPGDIDGDELADLWEDQYFGNNDGIPTAIELAIASGNDDPDGDFGSNEDEETAGTDPHNYGYFPLETIEPPYAFLDNENGDGTGDGMNDWWEDFYFGDLTTATDPYGDNDNDGFDNIAEYDAFSDPANPDSFPGDIDADGLNDLWEDRYFGNNDGIVTLDDVYVTDDTEADLDSDGFTNKQEADGTPIGSNPNDAASVPGDADADGLDDQWEIDFFGAIDTQTGSEDSDGDLYTNEEEENAGTDPNDIESFVDSEPDGLNDRWEEQVFGDLTTANDPNADSDSDTYSDFDEYLEGSNPLNPASVPGDIDGDGLADAFEIAYFNSIDLYDGNDDPDRDFATNEEEESATPTETDPSVRTSSPDSDADLLGDAWELYSFGDLTTTELETDDNDSDGYTNAQEYAAASNGNDPLSTPDTDGDGLPEGWERFYFTTETTQTGTTDSDSDGVINLIEYYAGTNPADAGSVPDAGVLTTADGVGADTSLTNDVQNATTGPTVVHGLDEVNVIRDNRASRLHIPMLRFDRSLLTDDLSNAILRIHIPWVSGTAGVINVYGLIDGTSGESWDEATTSYSNAPGILDDQRATLNTWAMNPKQWALLGTMAPTATGVFYSNPANLDLSSFLEKDSDGQITLAFHPTSNNRWHGITAKEQGTDPAPALILPLGSVVSTSSSGPVITHAVLDSVANPQTFTVTVSGLSVGQSYHIQSSNTLSSFEAVSGSTFVAASATQDVPLEVDTAADSRRFVRIAEGAEP</sequence>
<feature type="region of interest" description="Disordered" evidence="4">
    <location>
        <begin position="681"/>
        <end position="702"/>
    </location>
</feature>
<evidence type="ECO:0000256" key="3">
    <source>
        <dbReference type="ARBA" id="ARBA00022729"/>
    </source>
</evidence>
<feature type="domain" description="Carbohydrate-binding module family 96" evidence="6">
    <location>
        <begin position="35"/>
        <end position="135"/>
    </location>
</feature>
<comment type="caution">
    <text evidence="7">The sequence shown here is derived from an EMBL/GenBank/DDBJ whole genome shotgun (WGS) entry which is preliminary data.</text>
</comment>
<reference evidence="7 8" key="1">
    <citation type="submission" date="2020-08" db="EMBL/GenBank/DDBJ databases">
        <title>Genomic Encyclopedia of Type Strains, Phase IV (KMG-IV): sequencing the most valuable type-strain genomes for metagenomic binning, comparative biology and taxonomic classification.</title>
        <authorList>
            <person name="Goeker M."/>
        </authorList>
    </citation>
    <scope>NUCLEOTIDE SEQUENCE [LARGE SCALE GENOMIC DNA]</scope>
    <source>
        <strain evidence="7 8">YC6886</strain>
    </source>
</reference>
<evidence type="ECO:0000256" key="1">
    <source>
        <dbReference type="ARBA" id="ARBA00004613"/>
    </source>
</evidence>
<feature type="region of interest" description="Disordered" evidence="4">
    <location>
        <begin position="312"/>
        <end position="336"/>
    </location>
</feature>
<gene>
    <name evidence="7" type="ORF">HNR46_003376</name>
</gene>
<feature type="compositionally biased region" description="Polar residues" evidence="4">
    <location>
        <begin position="625"/>
        <end position="640"/>
    </location>
</feature>
<keyword evidence="8" id="KW-1185">Reference proteome</keyword>
<evidence type="ECO:0000256" key="4">
    <source>
        <dbReference type="SAM" id="MobiDB-lite"/>
    </source>
</evidence>
<keyword evidence="2" id="KW-0964">Secreted</keyword>
<evidence type="ECO:0000259" key="6">
    <source>
        <dbReference type="Pfam" id="PF24517"/>
    </source>
</evidence>
<proteinExistence type="predicted"/>
<organism evidence="7 8">
    <name type="scientific">Haloferula luteola</name>
    <dbReference type="NCBI Taxonomy" id="595692"/>
    <lineage>
        <taxon>Bacteria</taxon>
        <taxon>Pseudomonadati</taxon>
        <taxon>Verrucomicrobiota</taxon>
        <taxon>Verrucomicrobiia</taxon>
        <taxon>Verrucomicrobiales</taxon>
        <taxon>Verrucomicrobiaceae</taxon>
        <taxon>Haloferula</taxon>
    </lineage>
</organism>
<dbReference type="RefSeq" id="WP_184020713.1">
    <property type="nucleotide sequence ID" value="NZ_JACHFD010000020.1"/>
</dbReference>
<feature type="compositionally biased region" description="Acidic residues" evidence="4">
    <location>
        <begin position="607"/>
        <end position="624"/>
    </location>
</feature>
<feature type="compositionally biased region" description="Polar residues" evidence="4">
    <location>
        <begin position="681"/>
        <end position="693"/>
    </location>
</feature>
<evidence type="ECO:0000313" key="7">
    <source>
        <dbReference type="EMBL" id="MBB5353123.1"/>
    </source>
</evidence>
<dbReference type="Pfam" id="PF24517">
    <property type="entry name" value="CBM96"/>
    <property type="match status" value="1"/>
</dbReference>
<protein>
    <recommendedName>
        <fullName evidence="6">Carbohydrate-binding module family 96 domain-containing protein</fullName>
    </recommendedName>
</protein>